<keyword evidence="1" id="KW-1133">Transmembrane helix</keyword>
<evidence type="ECO:0000313" key="3">
    <source>
        <dbReference type="Proteomes" id="UP001597361"/>
    </source>
</evidence>
<dbReference type="RefSeq" id="WP_376884538.1">
    <property type="nucleotide sequence ID" value="NZ_JBHUHR010000015.1"/>
</dbReference>
<keyword evidence="1" id="KW-0472">Membrane</keyword>
<keyword evidence="3" id="KW-1185">Reference proteome</keyword>
<accession>A0ABW4VIA2</accession>
<comment type="caution">
    <text evidence="2">The sequence shown here is derived from an EMBL/GenBank/DDBJ whole genome shotgun (WGS) entry which is preliminary data.</text>
</comment>
<dbReference type="Proteomes" id="UP001597361">
    <property type="component" value="Unassembled WGS sequence"/>
</dbReference>
<feature type="transmembrane region" description="Helical" evidence="1">
    <location>
        <begin position="45"/>
        <end position="64"/>
    </location>
</feature>
<sequence length="73" mass="8679">MKTFGKALYMLLVILFSMNIGWVIYHWNTYNTFTFVSFEIPKHIYILLQIAILASFVKSLNDLYKIDKDKNKI</sequence>
<evidence type="ECO:0000313" key="2">
    <source>
        <dbReference type="EMBL" id="MFD2034419.1"/>
    </source>
</evidence>
<organism evidence="2 3">
    <name type="scientific">Belliella marina</name>
    <dbReference type="NCBI Taxonomy" id="1644146"/>
    <lineage>
        <taxon>Bacteria</taxon>
        <taxon>Pseudomonadati</taxon>
        <taxon>Bacteroidota</taxon>
        <taxon>Cytophagia</taxon>
        <taxon>Cytophagales</taxon>
        <taxon>Cyclobacteriaceae</taxon>
        <taxon>Belliella</taxon>
    </lineage>
</organism>
<proteinExistence type="predicted"/>
<reference evidence="3" key="1">
    <citation type="journal article" date="2019" name="Int. J. Syst. Evol. Microbiol.">
        <title>The Global Catalogue of Microorganisms (GCM) 10K type strain sequencing project: providing services to taxonomists for standard genome sequencing and annotation.</title>
        <authorList>
            <consortium name="The Broad Institute Genomics Platform"/>
            <consortium name="The Broad Institute Genome Sequencing Center for Infectious Disease"/>
            <person name="Wu L."/>
            <person name="Ma J."/>
        </authorList>
    </citation>
    <scope>NUCLEOTIDE SEQUENCE [LARGE SCALE GENOMIC DNA]</scope>
    <source>
        <strain evidence="3">CGMCC 1.15180</strain>
    </source>
</reference>
<feature type="transmembrane region" description="Helical" evidence="1">
    <location>
        <begin position="7"/>
        <end position="25"/>
    </location>
</feature>
<evidence type="ECO:0008006" key="4">
    <source>
        <dbReference type="Google" id="ProtNLM"/>
    </source>
</evidence>
<evidence type="ECO:0000256" key="1">
    <source>
        <dbReference type="SAM" id="Phobius"/>
    </source>
</evidence>
<gene>
    <name evidence="2" type="ORF">ACFSKL_06430</name>
</gene>
<dbReference type="EMBL" id="JBHUHR010000015">
    <property type="protein sequence ID" value="MFD2034419.1"/>
    <property type="molecule type" value="Genomic_DNA"/>
</dbReference>
<keyword evidence="1" id="KW-0812">Transmembrane</keyword>
<protein>
    <recommendedName>
        <fullName evidence="4">Solute:sodium symporter small subunit</fullName>
    </recommendedName>
</protein>
<name>A0ABW4VIA2_9BACT</name>